<dbReference type="Proteomes" id="UP001174694">
    <property type="component" value="Unassembled WGS sequence"/>
</dbReference>
<keyword evidence="5" id="KW-1185">Reference proteome</keyword>
<dbReference type="AlphaFoldDB" id="A0AA38RSZ1"/>
<organism evidence="4 5">
    <name type="scientific">Pleurostoma richardsiae</name>
    <dbReference type="NCBI Taxonomy" id="41990"/>
    <lineage>
        <taxon>Eukaryota</taxon>
        <taxon>Fungi</taxon>
        <taxon>Dikarya</taxon>
        <taxon>Ascomycota</taxon>
        <taxon>Pezizomycotina</taxon>
        <taxon>Sordariomycetes</taxon>
        <taxon>Sordariomycetidae</taxon>
        <taxon>Calosphaeriales</taxon>
        <taxon>Pleurostomataceae</taxon>
        <taxon>Pleurostoma</taxon>
    </lineage>
</organism>
<evidence type="ECO:0000259" key="2">
    <source>
        <dbReference type="Pfam" id="PF01425"/>
    </source>
</evidence>
<feature type="domain" description="Scytalone dehydratase-like protein Arp1 N-terminal" evidence="3">
    <location>
        <begin position="60"/>
        <end position="197"/>
    </location>
</feature>
<keyword evidence="1" id="KW-0732">Signal</keyword>
<reference evidence="4" key="1">
    <citation type="submission" date="2022-07" db="EMBL/GenBank/DDBJ databases">
        <title>Fungi with potential for degradation of polypropylene.</title>
        <authorList>
            <person name="Gostincar C."/>
        </authorList>
    </citation>
    <scope>NUCLEOTIDE SEQUENCE</scope>
    <source>
        <strain evidence="4">EXF-13308</strain>
    </source>
</reference>
<dbReference type="InterPro" id="IPR023631">
    <property type="entry name" value="Amidase_dom"/>
</dbReference>
<dbReference type="Gene3D" id="3.90.1300.10">
    <property type="entry name" value="Amidase signature (AS) domain"/>
    <property type="match status" value="1"/>
</dbReference>
<dbReference type="Pfam" id="PF01425">
    <property type="entry name" value="Amidase"/>
    <property type="match status" value="1"/>
</dbReference>
<name>A0AA38RSZ1_9PEZI</name>
<dbReference type="EMBL" id="JANBVO010000014">
    <property type="protein sequence ID" value="KAJ9145344.1"/>
    <property type="molecule type" value="Genomic_DNA"/>
</dbReference>
<gene>
    <name evidence="4" type="ORF">NKR23_g5383</name>
</gene>
<evidence type="ECO:0000259" key="3">
    <source>
        <dbReference type="Pfam" id="PF26053"/>
    </source>
</evidence>
<dbReference type="Pfam" id="PF26053">
    <property type="entry name" value="DUF8016"/>
    <property type="match status" value="1"/>
</dbReference>
<evidence type="ECO:0000256" key="1">
    <source>
        <dbReference type="SAM" id="SignalP"/>
    </source>
</evidence>
<feature type="signal peptide" evidence="1">
    <location>
        <begin position="1"/>
        <end position="25"/>
    </location>
</feature>
<dbReference type="SUPFAM" id="SSF75304">
    <property type="entry name" value="Amidase signature (AS) enzymes"/>
    <property type="match status" value="1"/>
</dbReference>
<feature type="chain" id="PRO_5041456442" evidence="1">
    <location>
        <begin position="26"/>
        <end position="689"/>
    </location>
</feature>
<proteinExistence type="predicted"/>
<protein>
    <submittedName>
        <fullName evidence="4">Amidase signature domain protein</fullName>
    </submittedName>
</protein>
<dbReference type="PANTHER" id="PTHR46310:SF7">
    <property type="entry name" value="AMIDASE 1"/>
    <property type="match status" value="1"/>
</dbReference>
<dbReference type="InterPro" id="IPR036928">
    <property type="entry name" value="AS_sf"/>
</dbReference>
<evidence type="ECO:0000313" key="4">
    <source>
        <dbReference type="EMBL" id="KAJ9145344.1"/>
    </source>
</evidence>
<comment type="caution">
    <text evidence="4">The sequence shown here is derived from an EMBL/GenBank/DDBJ whole genome shotgun (WGS) entry which is preliminary data.</text>
</comment>
<feature type="domain" description="Amidase" evidence="2">
    <location>
        <begin position="248"/>
        <end position="486"/>
    </location>
</feature>
<dbReference type="InterPro" id="IPR058329">
    <property type="entry name" value="Arp1_N"/>
</dbReference>
<evidence type="ECO:0000313" key="5">
    <source>
        <dbReference type="Proteomes" id="UP001174694"/>
    </source>
</evidence>
<accession>A0AA38RSZ1</accession>
<dbReference type="PANTHER" id="PTHR46310">
    <property type="entry name" value="AMIDASE 1"/>
    <property type="match status" value="1"/>
</dbReference>
<sequence length="689" mass="75394">MVALNSPFLLVKLCLVATFVVGTFASSVAKRSVWTKISVTPSGDVSYTLGNNTYLANLGHPKVTLRTGCRSSDPNNLVPFTVISVNETTVTGQLLEDTVNSYITGDDVFTTDYLEGVYITFRGVGSPSMDNTALNYLASLGSSYYLMDAAFNESMSSSCSTLAVTFVPTPDAPDFLPAGPYAVTVRASSIKFNTVYRLYEEFDRDFLYGTYDANDGQGTYKSVDLFYTGRWFPYIPVPSRIYSWSDPRPLSGSRVAIKDLFDLKGLITSGGSQAWALVTTSANATAPSIQRIIDLGGIIVGKYKLAQFASGANPWDWQDEHYPWNPRGDGYLTCSASSSGGGCSIASYDWLDFAIGSDTGSSMRRPGAVSGTYANRPSQGMMTLEGVMPLSQSMDTAGVFARDIKEWVHFAKNWYIPELHQDPSNNGLAPLDTPDTYAFPKRVLYLTDYLPMANPAAEAVLQAFLANMSSVFDITTEEVSFASLVNTSSPDLSTLEATLDSGAQQWREVGKPLVDAWAERFDGRFPPIDQSHRFWQNKTITDAFTDEHFQSGLVTRRAGVDWFEQNVLFTTNESCSESIMIYDIGTGGLPSFREQDLVANNPAASYLAQTPARAVIGGATICPLYGCVDMTIPIGQVTYQSNVTFHSEYMPVTVSVIAKRGCDFMLWNMWEKLAENGVLKTVKTGRTAF</sequence>